<feature type="transmembrane region" description="Helical" evidence="6">
    <location>
        <begin position="271"/>
        <end position="295"/>
    </location>
</feature>
<feature type="transmembrane region" description="Helical" evidence="6">
    <location>
        <begin position="123"/>
        <end position="149"/>
    </location>
</feature>
<feature type="transmembrane region" description="Helical" evidence="6">
    <location>
        <begin position="315"/>
        <end position="340"/>
    </location>
</feature>
<dbReference type="EMBL" id="AP026798">
    <property type="protein sequence ID" value="BDR52556.1"/>
    <property type="molecule type" value="Genomic_DNA"/>
</dbReference>
<name>A0ABN6S8P3_9BIFI</name>
<evidence type="ECO:0000256" key="3">
    <source>
        <dbReference type="ARBA" id="ARBA00022692"/>
    </source>
</evidence>
<keyword evidence="9" id="KW-1185">Reference proteome</keyword>
<feature type="domain" description="ABC3 transporter permease C-terminal" evidence="7">
    <location>
        <begin position="36"/>
        <end position="153"/>
    </location>
</feature>
<feature type="transmembrane region" description="Helical" evidence="6">
    <location>
        <begin position="408"/>
        <end position="428"/>
    </location>
</feature>
<sequence>MVAASYWRTYAGAQGDLRQDAENMVRMMGYSELPLTVIAGVCITLWVVSAAVNHQRKQLALLSMQGATPVQLTLLTEAQVLILGLAASALSGVVDGLAVPPFFRYMTSIYSDFVGSYHYQPDLAAWLLGAFVGLATAAIGTALTVRTAAKVDPVEAYRPQAVKPKRPGWMRIFLSLSSFVGAVYVFILPTGKVRRASLSGGKAAMDAFSADTSMVLTCAMGGLMLLMIAFAFLAPLLYGGLVRLWTQVLPISAAPWVLAKRQTVSRIERSSSVLAPLMACLGLIMGMGTPMQIYAASLVKVAGYSTPPGTTSTGLSGILGAVGPAALIALGGALAGFCMISRERSFDQSLLDIAGAEPRQLRTMSVLEGAIIMLTAILAAFLITIPATASAYVGIRIMLGTAVLSVPWALWGWITLVVTALGSAIFLISSVRTLRTPAVFTLATQAGQ</sequence>
<keyword evidence="3 6" id="KW-0812">Transmembrane</keyword>
<reference evidence="8 9" key="1">
    <citation type="journal article" date="2023" name="Microbiol. Spectr.">
        <title>Symbiosis of Carpenter Bees with Uncharacterized Lactic Acid Bacteria Showing NAD Auxotrophy.</title>
        <authorList>
            <person name="Kawasaki S."/>
            <person name="Ozawa K."/>
            <person name="Mori T."/>
            <person name="Yamamoto A."/>
            <person name="Ito M."/>
            <person name="Ohkuma M."/>
            <person name="Sakamoto M."/>
            <person name="Matsutani M."/>
        </authorList>
    </citation>
    <scope>NUCLEOTIDE SEQUENCE [LARGE SCALE GENOMIC DNA]</scope>
    <source>
        <strain evidence="8 9">Kim37-2</strain>
    </source>
</reference>
<dbReference type="Pfam" id="PF02687">
    <property type="entry name" value="FtsX"/>
    <property type="match status" value="1"/>
</dbReference>
<gene>
    <name evidence="8" type="ORF">KIM372_04630</name>
</gene>
<dbReference type="Proteomes" id="UP001321766">
    <property type="component" value="Chromosome"/>
</dbReference>
<evidence type="ECO:0000256" key="2">
    <source>
        <dbReference type="ARBA" id="ARBA00022475"/>
    </source>
</evidence>
<accession>A0ABN6S8P3</accession>
<feature type="transmembrane region" description="Helical" evidence="6">
    <location>
        <begin position="80"/>
        <end position="103"/>
    </location>
</feature>
<protein>
    <recommendedName>
        <fullName evidence="7">ABC3 transporter permease C-terminal domain-containing protein</fullName>
    </recommendedName>
</protein>
<evidence type="ECO:0000313" key="9">
    <source>
        <dbReference type="Proteomes" id="UP001321766"/>
    </source>
</evidence>
<feature type="transmembrane region" description="Helical" evidence="6">
    <location>
        <begin position="212"/>
        <end position="234"/>
    </location>
</feature>
<comment type="subcellular location">
    <subcellularLocation>
        <location evidence="1">Cell membrane</location>
        <topology evidence="1">Multi-pass membrane protein</topology>
    </subcellularLocation>
</comment>
<keyword evidence="2" id="KW-1003">Cell membrane</keyword>
<keyword evidence="5 6" id="KW-0472">Membrane</keyword>
<evidence type="ECO:0000256" key="6">
    <source>
        <dbReference type="SAM" id="Phobius"/>
    </source>
</evidence>
<evidence type="ECO:0000256" key="4">
    <source>
        <dbReference type="ARBA" id="ARBA00022989"/>
    </source>
</evidence>
<feature type="transmembrane region" description="Helical" evidence="6">
    <location>
        <begin position="366"/>
        <end position="388"/>
    </location>
</feature>
<evidence type="ECO:0000313" key="8">
    <source>
        <dbReference type="EMBL" id="BDR52556.1"/>
    </source>
</evidence>
<proteinExistence type="predicted"/>
<feature type="transmembrane region" description="Helical" evidence="6">
    <location>
        <begin position="169"/>
        <end position="191"/>
    </location>
</feature>
<feature type="transmembrane region" description="Helical" evidence="6">
    <location>
        <begin position="33"/>
        <end position="52"/>
    </location>
</feature>
<evidence type="ECO:0000256" key="5">
    <source>
        <dbReference type="ARBA" id="ARBA00023136"/>
    </source>
</evidence>
<dbReference type="InterPro" id="IPR003838">
    <property type="entry name" value="ABC3_permease_C"/>
</dbReference>
<evidence type="ECO:0000256" key="1">
    <source>
        <dbReference type="ARBA" id="ARBA00004651"/>
    </source>
</evidence>
<organism evidence="8 9">
    <name type="scientific">Bombiscardovia nodaiensis</name>
    <dbReference type="NCBI Taxonomy" id="2932181"/>
    <lineage>
        <taxon>Bacteria</taxon>
        <taxon>Bacillati</taxon>
        <taxon>Actinomycetota</taxon>
        <taxon>Actinomycetes</taxon>
        <taxon>Bifidobacteriales</taxon>
        <taxon>Bifidobacteriaceae</taxon>
        <taxon>Bombiscardovia</taxon>
    </lineage>
</organism>
<evidence type="ECO:0000259" key="7">
    <source>
        <dbReference type="Pfam" id="PF02687"/>
    </source>
</evidence>
<keyword evidence="4 6" id="KW-1133">Transmembrane helix</keyword>